<comment type="caution">
    <text evidence="2">The sequence shown here is derived from an EMBL/GenBank/DDBJ whole genome shotgun (WGS) entry which is preliminary data.</text>
</comment>
<dbReference type="Proteomes" id="UP000593567">
    <property type="component" value="Unassembled WGS sequence"/>
</dbReference>
<gene>
    <name evidence="2" type="ORF">EB796_006145</name>
</gene>
<sequence length="195" mass="21773">MPVEPNKMYSCIIFLVSVKVIIATCAVALFSGVAEVESGATCEVNLWNIFCPFKKLVMTQKRGDCLSARDKLQVAAFSNCVVRDPVKRVFQGIQYVNLFRSNCKGIEFPRDGCGELARCLRIGFDKSGKNLLCDKKKSVDKCMQSAIKGCYLAKGIRDLVVKQAFPKVCKSNKTFTVKKPVVPFCRCRSPSYHYS</sequence>
<keyword evidence="3" id="KW-1185">Reference proteome</keyword>
<reference evidence="2" key="1">
    <citation type="submission" date="2020-06" db="EMBL/GenBank/DDBJ databases">
        <title>Draft genome of Bugula neritina, a colonial animal packing powerful symbionts and potential medicines.</title>
        <authorList>
            <person name="Rayko M."/>
        </authorList>
    </citation>
    <scope>NUCLEOTIDE SEQUENCE [LARGE SCALE GENOMIC DNA]</scope>
    <source>
        <strain evidence="2">Kwan_BN1</strain>
    </source>
</reference>
<keyword evidence="1" id="KW-1133">Transmembrane helix</keyword>
<feature type="transmembrane region" description="Helical" evidence="1">
    <location>
        <begin position="12"/>
        <end position="34"/>
    </location>
</feature>
<accession>A0A7J7KB92</accession>
<keyword evidence="1" id="KW-0812">Transmembrane</keyword>
<organism evidence="2 3">
    <name type="scientific">Bugula neritina</name>
    <name type="common">Brown bryozoan</name>
    <name type="synonym">Sertularia neritina</name>
    <dbReference type="NCBI Taxonomy" id="10212"/>
    <lineage>
        <taxon>Eukaryota</taxon>
        <taxon>Metazoa</taxon>
        <taxon>Spiralia</taxon>
        <taxon>Lophotrochozoa</taxon>
        <taxon>Bryozoa</taxon>
        <taxon>Gymnolaemata</taxon>
        <taxon>Cheilostomatida</taxon>
        <taxon>Flustrina</taxon>
        <taxon>Buguloidea</taxon>
        <taxon>Bugulidae</taxon>
        <taxon>Bugula</taxon>
    </lineage>
</organism>
<name>A0A7J7KB92_BUGNE</name>
<keyword evidence="1" id="KW-0472">Membrane</keyword>
<dbReference type="EMBL" id="VXIV02000863">
    <property type="protein sequence ID" value="KAF6035537.1"/>
    <property type="molecule type" value="Genomic_DNA"/>
</dbReference>
<evidence type="ECO:0000313" key="2">
    <source>
        <dbReference type="EMBL" id="KAF6035537.1"/>
    </source>
</evidence>
<evidence type="ECO:0000313" key="3">
    <source>
        <dbReference type="Proteomes" id="UP000593567"/>
    </source>
</evidence>
<protein>
    <submittedName>
        <fullName evidence="2">Uncharacterized protein</fullName>
    </submittedName>
</protein>
<proteinExistence type="predicted"/>
<dbReference type="AlphaFoldDB" id="A0A7J7KB92"/>
<evidence type="ECO:0000256" key="1">
    <source>
        <dbReference type="SAM" id="Phobius"/>
    </source>
</evidence>